<reference evidence="1 2" key="1">
    <citation type="submission" date="2020-03" db="EMBL/GenBank/DDBJ databases">
        <title>WGS of actinomycetes isolated from Thailand.</title>
        <authorList>
            <person name="Thawai C."/>
        </authorList>
    </citation>
    <scope>NUCLEOTIDE SEQUENCE [LARGE SCALE GENOMIC DNA]</scope>
    <source>
        <strain evidence="1 2">PLAI 1-29</strain>
    </source>
</reference>
<gene>
    <name evidence="1" type="ORF">HCK00_05375</name>
</gene>
<dbReference type="EMBL" id="JAATEN010000003">
    <property type="protein sequence ID" value="NJP99979.1"/>
    <property type="molecule type" value="Genomic_DNA"/>
</dbReference>
<name>A0ABX1BVS2_9ACTN</name>
<evidence type="ECO:0000313" key="2">
    <source>
        <dbReference type="Proteomes" id="UP000695264"/>
    </source>
</evidence>
<organism evidence="1 2">
    <name type="scientific">Streptomyces zingiberis</name>
    <dbReference type="NCBI Taxonomy" id="2053010"/>
    <lineage>
        <taxon>Bacteria</taxon>
        <taxon>Bacillati</taxon>
        <taxon>Actinomycetota</taxon>
        <taxon>Actinomycetes</taxon>
        <taxon>Kitasatosporales</taxon>
        <taxon>Streptomycetaceae</taxon>
        <taxon>Streptomyces</taxon>
    </lineage>
</organism>
<proteinExistence type="predicted"/>
<comment type="caution">
    <text evidence="1">The sequence shown here is derived from an EMBL/GenBank/DDBJ whole genome shotgun (WGS) entry which is preliminary data.</text>
</comment>
<evidence type="ECO:0000313" key="1">
    <source>
        <dbReference type="EMBL" id="NJP99979.1"/>
    </source>
</evidence>
<keyword evidence="2" id="KW-1185">Reference proteome</keyword>
<accession>A0ABX1BVS2</accession>
<dbReference type="Proteomes" id="UP000695264">
    <property type="component" value="Unassembled WGS sequence"/>
</dbReference>
<sequence>MDAMELENALHAARALVLADLAAGNVADADIVSLVEESVAHRRWWVGQWPEGAVFVTGLVAQDVQDALLERYGRWPLCPVCTDAGDPHALDVDPELGTDPHWVCPATATSVAAVGRLGSVLGR</sequence>
<protein>
    <submittedName>
        <fullName evidence="1">Uncharacterized protein</fullName>
    </submittedName>
</protein>